<dbReference type="Proteomes" id="UP000177870">
    <property type="component" value="Chromosome"/>
</dbReference>
<feature type="transmembrane region" description="Helical" evidence="1">
    <location>
        <begin position="418"/>
        <end position="436"/>
    </location>
</feature>
<proteinExistence type="predicted"/>
<feature type="transmembrane region" description="Helical" evidence="1">
    <location>
        <begin position="194"/>
        <end position="212"/>
    </location>
</feature>
<name>A0A1D8TP02_9CYAN</name>
<dbReference type="PANTHER" id="PTHR36844:SF1">
    <property type="entry name" value="PROTEASE PRSW"/>
    <property type="match status" value="1"/>
</dbReference>
<keyword evidence="1" id="KW-0812">Transmembrane</keyword>
<evidence type="ECO:0000313" key="4">
    <source>
        <dbReference type="Proteomes" id="UP000177870"/>
    </source>
</evidence>
<dbReference type="SUPFAM" id="SSF49879">
    <property type="entry name" value="SMAD/FHA domain"/>
    <property type="match status" value="1"/>
</dbReference>
<dbReference type="Pfam" id="PF00498">
    <property type="entry name" value="FHA"/>
    <property type="match status" value="1"/>
</dbReference>
<evidence type="ECO:0000256" key="1">
    <source>
        <dbReference type="SAM" id="Phobius"/>
    </source>
</evidence>
<evidence type="ECO:0000259" key="2">
    <source>
        <dbReference type="PROSITE" id="PS50006"/>
    </source>
</evidence>
<feature type="transmembrane region" description="Helical" evidence="1">
    <location>
        <begin position="359"/>
        <end position="382"/>
    </location>
</feature>
<dbReference type="EMBL" id="CP017599">
    <property type="protein sequence ID" value="AOW99323.1"/>
    <property type="molecule type" value="Genomic_DNA"/>
</dbReference>
<dbReference type="InterPro" id="IPR000253">
    <property type="entry name" value="FHA_dom"/>
</dbReference>
<keyword evidence="1" id="KW-0472">Membrane</keyword>
<feature type="transmembrane region" description="Helical" evidence="1">
    <location>
        <begin position="171"/>
        <end position="188"/>
    </location>
</feature>
<dbReference type="Gene3D" id="2.60.200.20">
    <property type="match status" value="1"/>
</dbReference>
<feature type="transmembrane region" description="Helical" evidence="1">
    <location>
        <begin position="224"/>
        <end position="248"/>
    </location>
</feature>
<dbReference type="OrthoDB" id="9816434at2"/>
<sequence length="456" mass="50156">MTGQVYSGFLRQLSTSDNKEILAVLPLSELEDNVIGRDPNCKISLDPYRYVSVSRRHAVISPLTPLKNGCPRWEICDLDSVNGTYVNGEYLQGCQELQSGDRIELGHDGPKFIFECEVTTSLDLPSIPSHTIAIEKPLKPISKIPKPQTDYVTFTQLFPILSTGRDLNQKAFLAPGIVTVLFVVSMFAAVGQPVVFNLLLAAYLAGLAYYFVYQLCGKPKPWWVLLGSTLSTSLILVSPLLPLFIKIFRGILPGDIPQLGEVINLTTLFIRMFFGAGLMEELLKAIPMLGLYGLGHFLRTPWRERIGVWEPLDGILLGTASGVGFTLVETLGQYVPNIIDGVILPTTELEGDLLGLQLLIPRVLGSVAGHMAYSGYFGYFIGLSVLKPRKRWQIIGIGYLNASALHALWNAMGYVNSILLAIVGVVSYVFLTAAILKARALSPTRSQNFATQFFKN</sequence>
<keyword evidence="1" id="KW-1133">Transmembrane helix</keyword>
<dbReference type="InterPro" id="IPR026898">
    <property type="entry name" value="PrsW"/>
</dbReference>
<feature type="domain" description="FHA" evidence="2">
    <location>
        <begin position="33"/>
        <end position="91"/>
    </location>
</feature>
<dbReference type="Pfam" id="PF13367">
    <property type="entry name" value="PrsW-protease"/>
    <property type="match status" value="1"/>
</dbReference>
<dbReference type="PANTHER" id="PTHR36844">
    <property type="entry name" value="PROTEASE PRSW"/>
    <property type="match status" value="1"/>
</dbReference>
<dbReference type="InterPro" id="IPR008984">
    <property type="entry name" value="SMAD_FHA_dom_sf"/>
</dbReference>
<dbReference type="STRING" id="1458985.BJP34_07490"/>
<organism evidence="3 4">
    <name type="scientific">Moorena producens PAL-8-15-08-1</name>
    <dbReference type="NCBI Taxonomy" id="1458985"/>
    <lineage>
        <taxon>Bacteria</taxon>
        <taxon>Bacillati</taxon>
        <taxon>Cyanobacteriota</taxon>
        <taxon>Cyanophyceae</taxon>
        <taxon>Coleofasciculales</taxon>
        <taxon>Coleofasciculaceae</taxon>
        <taxon>Moorena</taxon>
    </lineage>
</organism>
<gene>
    <name evidence="3" type="ORF">BJP34_07490</name>
</gene>
<reference evidence="4" key="1">
    <citation type="submission" date="2016-10" db="EMBL/GenBank/DDBJ databases">
        <title>Comparative genomics uncovers the prolific and rare metabolic potential of the cyanobacterial genus Moorea.</title>
        <authorList>
            <person name="Leao T."/>
            <person name="Castelao G."/>
            <person name="Korobeynikov A."/>
            <person name="Monroe E.A."/>
            <person name="Podell S."/>
            <person name="Glukhov E."/>
            <person name="Allen E."/>
            <person name="Gerwick W.H."/>
            <person name="Gerwick L."/>
        </authorList>
    </citation>
    <scope>NUCLEOTIDE SEQUENCE [LARGE SCALE GENOMIC DNA]</scope>
    <source>
        <strain evidence="4">PAL-8-15-08-1</strain>
    </source>
</reference>
<feature type="transmembrane region" description="Helical" evidence="1">
    <location>
        <begin position="394"/>
        <end position="412"/>
    </location>
</feature>
<dbReference type="PROSITE" id="PS50006">
    <property type="entry name" value="FHA_DOMAIN"/>
    <property type="match status" value="1"/>
</dbReference>
<dbReference type="GO" id="GO:0008233">
    <property type="term" value="F:peptidase activity"/>
    <property type="evidence" value="ECO:0007669"/>
    <property type="project" value="InterPro"/>
</dbReference>
<dbReference type="KEGG" id="mpro:BJP34_07490"/>
<evidence type="ECO:0000313" key="3">
    <source>
        <dbReference type="EMBL" id="AOW99323.1"/>
    </source>
</evidence>
<dbReference type="AlphaFoldDB" id="A0A1D8TP02"/>
<dbReference type="SMART" id="SM00240">
    <property type="entry name" value="FHA"/>
    <property type="match status" value="1"/>
</dbReference>
<protein>
    <recommendedName>
        <fullName evidence="2">FHA domain-containing protein</fullName>
    </recommendedName>
</protein>
<dbReference type="RefSeq" id="WP_070391809.1">
    <property type="nucleotide sequence ID" value="NZ_CP017599.1"/>
</dbReference>
<dbReference type="CDD" id="cd00060">
    <property type="entry name" value="FHA"/>
    <property type="match status" value="1"/>
</dbReference>
<accession>A0A1D8TP02</accession>